<dbReference type="EMBL" id="QIBW01000012">
    <property type="protein sequence ID" value="ROT89090.1"/>
    <property type="molecule type" value="Genomic_DNA"/>
</dbReference>
<dbReference type="EMBL" id="WKZA01000030">
    <property type="protein sequence ID" value="MSA95001.1"/>
    <property type="molecule type" value="Genomic_DNA"/>
</dbReference>
<reference evidence="5" key="2">
    <citation type="journal article" date="2019" name="Int. J. Syst. Evol. Microbiol.">
        <title>Gordonibacter faecihominis is a later heterotypic synonym of Gordonibacter urolithinfaciens.</title>
        <authorList>
            <person name="Danylec N."/>
            <person name="Stoll D.A."/>
            <person name="Huch M."/>
        </authorList>
    </citation>
    <scope>NUCLEOTIDE SEQUENCE</scope>
    <source>
        <strain evidence="5">DSM 27213</strain>
    </source>
</reference>
<dbReference type="FunFam" id="3.20.20.140:FF:000005">
    <property type="entry name" value="TatD family hydrolase"/>
    <property type="match status" value="1"/>
</dbReference>
<protein>
    <submittedName>
        <fullName evidence="5">TatD family deoxyribonuclease</fullName>
    </submittedName>
</protein>
<dbReference type="GO" id="GO:0005829">
    <property type="term" value="C:cytosol"/>
    <property type="evidence" value="ECO:0007669"/>
    <property type="project" value="TreeGrafter"/>
</dbReference>
<dbReference type="PANTHER" id="PTHR46124:SF2">
    <property type="entry name" value="D-AMINOACYL-TRNA DEACYLASE"/>
    <property type="match status" value="1"/>
</dbReference>
<dbReference type="Proteomes" id="UP000285258">
    <property type="component" value="Unassembled WGS sequence"/>
</dbReference>
<dbReference type="SUPFAM" id="SSF51556">
    <property type="entry name" value="Metallo-dependent hydrolases"/>
    <property type="match status" value="1"/>
</dbReference>
<dbReference type="InterPro" id="IPR018228">
    <property type="entry name" value="DNase_TatD-rel_CS"/>
</dbReference>
<keyword evidence="2" id="KW-0378">Hydrolase</keyword>
<dbReference type="Gene3D" id="3.20.20.140">
    <property type="entry name" value="Metal-dependent hydrolases"/>
    <property type="match status" value="1"/>
</dbReference>
<dbReference type="AlphaFoldDB" id="A0A423UIU5"/>
<dbReference type="PROSITE" id="PS01091">
    <property type="entry name" value="TATD_3"/>
    <property type="match status" value="1"/>
</dbReference>
<dbReference type="Pfam" id="PF01026">
    <property type="entry name" value="TatD_DNase"/>
    <property type="match status" value="1"/>
</dbReference>
<feature type="binding site" evidence="3">
    <location>
        <position position="40"/>
    </location>
    <ligand>
        <name>a divalent metal cation</name>
        <dbReference type="ChEBI" id="CHEBI:60240"/>
        <label>1</label>
    </ligand>
</feature>
<evidence type="ECO:0000256" key="2">
    <source>
        <dbReference type="ARBA" id="ARBA00022801"/>
    </source>
</evidence>
<feature type="binding site" evidence="3">
    <location>
        <position position="101"/>
    </location>
    <ligand>
        <name>a divalent metal cation</name>
        <dbReference type="ChEBI" id="CHEBI:60240"/>
        <label>2</label>
    </ligand>
</feature>
<dbReference type="InterPro" id="IPR032466">
    <property type="entry name" value="Metal_Hydrolase"/>
</dbReference>
<organism evidence="5 6">
    <name type="scientific">Gordonibacter urolithinfaciens</name>
    <dbReference type="NCBI Taxonomy" id="1335613"/>
    <lineage>
        <taxon>Bacteria</taxon>
        <taxon>Bacillati</taxon>
        <taxon>Actinomycetota</taxon>
        <taxon>Coriobacteriia</taxon>
        <taxon>Eggerthellales</taxon>
        <taxon>Eggerthellaceae</taxon>
        <taxon>Gordonibacter</taxon>
    </lineage>
</organism>
<gene>
    <name evidence="5" type="ORF">DMP12_10490</name>
    <name evidence="4" type="ORF">GKG38_08025</name>
</gene>
<dbReference type="RefSeq" id="WP_096227261.1">
    <property type="nucleotide sequence ID" value="NZ_CP168029.1"/>
</dbReference>
<evidence type="ECO:0000313" key="5">
    <source>
        <dbReference type="EMBL" id="ROT89090.1"/>
    </source>
</evidence>
<dbReference type="PIRSF" id="PIRSF005902">
    <property type="entry name" value="DNase_TatD"/>
    <property type="match status" value="1"/>
</dbReference>
<evidence type="ECO:0000313" key="6">
    <source>
        <dbReference type="Proteomes" id="UP000285258"/>
    </source>
</evidence>
<dbReference type="GO" id="GO:0046872">
    <property type="term" value="F:metal ion binding"/>
    <property type="evidence" value="ECO:0007669"/>
    <property type="project" value="UniProtKB-KW"/>
</dbReference>
<comment type="caution">
    <text evidence="5">The sequence shown here is derived from an EMBL/GenBank/DDBJ whole genome shotgun (WGS) entry which is preliminary data.</text>
</comment>
<dbReference type="Proteomes" id="UP000462865">
    <property type="component" value="Unassembled WGS sequence"/>
</dbReference>
<dbReference type="InterPro" id="IPR001130">
    <property type="entry name" value="TatD-like"/>
</dbReference>
<feature type="binding site" evidence="3">
    <location>
        <position position="76"/>
    </location>
    <ligand>
        <name>a divalent metal cation</name>
        <dbReference type="ChEBI" id="CHEBI:60240"/>
        <label>2</label>
    </ligand>
</feature>
<reference evidence="5" key="3">
    <citation type="journal article" date="2019" name="Microbiol. Resour. Announc.">
        <title>Draft Genome Sequences of Type Strains of Gordonibacter faecihominis, Paraeggerthella hongkongensis, Parvibacter caecicola,Slackia equolifaciens, Slackia faecicanis, and Slackia isoflavoniconvertens.</title>
        <authorList>
            <person name="Danylec N."/>
            <person name="Stoll D.A."/>
            <person name="Dotsch A."/>
            <person name="Huch M."/>
        </authorList>
    </citation>
    <scope>NUCLEOTIDE SEQUENCE</scope>
    <source>
        <strain evidence="5">DSM 27213</strain>
    </source>
</reference>
<dbReference type="PROSITE" id="PS01090">
    <property type="entry name" value="TATD_2"/>
    <property type="match status" value="1"/>
</dbReference>
<dbReference type="CDD" id="cd01310">
    <property type="entry name" value="TatD_DNAse"/>
    <property type="match status" value="1"/>
</dbReference>
<reference evidence="4 7" key="4">
    <citation type="journal article" date="2019" name="Nat. Med.">
        <title>A library of human gut bacterial isolates paired with longitudinal multiomics data enables mechanistic microbiome research.</title>
        <authorList>
            <person name="Poyet M."/>
            <person name="Groussin M."/>
            <person name="Gibbons S.M."/>
            <person name="Avila-Pacheco J."/>
            <person name="Jiang X."/>
            <person name="Kearney S.M."/>
            <person name="Perrotta A.R."/>
            <person name="Berdy B."/>
            <person name="Zhao S."/>
            <person name="Lieberman T.D."/>
            <person name="Swanson P.K."/>
            <person name="Smith M."/>
            <person name="Roesemann S."/>
            <person name="Alexander J.E."/>
            <person name="Rich S.A."/>
            <person name="Livny J."/>
            <person name="Vlamakis H."/>
            <person name="Clish C."/>
            <person name="Bullock K."/>
            <person name="Deik A."/>
            <person name="Scott J."/>
            <person name="Pierce K.A."/>
            <person name="Xavier R.J."/>
            <person name="Alm E.J."/>
        </authorList>
    </citation>
    <scope>NUCLEOTIDE SEQUENCE [LARGE SCALE GENOMIC DNA]</scope>
    <source>
        <strain evidence="4 7">BIOML-A1</strain>
    </source>
</reference>
<accession>A0A423UIU5</accession>
<evidence type="ECO:0000313" key="7">
    <source>
        <dbReference type="Proteomes" id="UP000462865"/>
    </source>
</evidence>
<dbReference type="GO" id="GO:0016788">
    <property type="term" value="F:hydrolase activity, acting on ester bonds"/>
    <property type="evidence" value="ECO:0007669"/>
    <property type="project" value="InterPro"/>
</dbReference>
<evidence type="ECO:0000256" key="1">
    <source>
        <dbReference type="ARBA" id="ARBA00022723"/>
    </source>
</evidence>
<sequence>MPRVRIATGCHPHNAKHYDDALEAVLRERLADPRTAAVGEIGLDSHYDFSPRDDQRSAFRRQLRVAKECGLPVILHVREAHDEALAIMRDEGFPEAGTLLHCFNLDWDVLEPWVEAGCYVAFGGPLTFKKGDDTREAAARVPADRLLTETDAPYMTPEPLRGTVCGPEHVIFTAERLAEVRGCAPGEERAALLRRLLENARSLLDREPTAWQQQAARQFYANAFATLGGAAPAAADGQ</sequence>
<evidence type="ECO:0000256" key="3">
    <source>
        <dbReference type="PIRSR" id="PIRSR005902-1"/>
    </source>
</evidence>
<feature type="binding site" evidence="3">
    <location>
        <position position="151"/>
    </location>
    <ligand>
        <name>a divalent metal cation</name>
        <dbReference type="ChEBI" id="CHEBI:60240"/>
        <label>1</label>
    </ligand>
</feature>
<name>A0A423UIU5_9ACTN</name>
<reference evidence="6" key="1">
    <citation type="submission" date="2018-05" db="EMBL/GenBank/DDBJ databases">
        <title>Genome Sequencing of selected type strains of the family Eggerthellaceae.</title>
        <authorList>
            <person name="Danylec N."/>
            <person name="Stoll D.A."/>
            <person name="Doetsch A."/>
            <person name="Huch M."/>
        </authorList>
    </citation>
    <scope>NUCLEOTIDE SEQUENCE [LARGE SCALE GENOMIC DNA]</scope>
    <source>
        <strain evidence="6">DSM 27213</strain>
    </source>
</reference>
<keyword evidence="1 3" id="KW-0479">Metal-binding</keyword>
<proteinExistence type="predicted"/>
<evidence type="ECO:0000313" key="4">
    <source>
        <dbReference type="EMBL" id="MSA95001.1"/>
    </source>
</evidence>
<dbReference type="PANTHER" id="PTHR46124">
    <property type="entry name" value="D-AMINOACYL-TRNA DEACYLASE"/>
    <property type="match status" value="1"/>
</dbReference>